<keyword evidence="3 9" id="KW-0813">Transport</keyword>
<evidence type="ECO:0000313" key="10">
    <source>
        <dbReference type="Proteomes" id="UP001652623"/>
    </source>
</evidence>
<feature type="transmembrane region" description="Helical" evidence="9">
    <location>
        <begin position="137"/>
        <end position="158"/>
    </location>
</feature>
<organism evidence="10 11">
    <name type="scientific">Ziziphus jujuba</name>
    <name type="common">Chinese jujube</name>
    <name type="synonym">Ziziphus sativa</name>
    <dbReference type="NCBI Taxonomy" id="326968"/>
    <lineage>
        <taxon>Eukaryota</taxon>
        <taxon>Viridiplantae</taxon>
        <taxon>Streptophyta</taxon>
        <taxon>Embryophyta</taxon>
        <taxon>Tracheophyta</taxon>
        <taxon>Spermatophyta</taxon>
        <taxon>Magnoliopsida</taxon>
        <taxon>eudicotyledons</taxon>
        <taxon>Gunneridae</taxon>
        <taxon>Pentapetalae</taxon>
        <taxon>rosids</taxon>
        <taxon>fabids</taxon>
        <taxon>Rosales</taxon>
        <taxon>Rhamnaceae</taxon>
        <taxon>Paliureae</taxon>
        <taxon>Ziziphus</taxon>
    </lineage>
</organism>
<dbReference type="InterPro" id="IPR047664">
    <property type="entry name" value="SWEET"/>
</dbReference>
<dbReference type="PANTHER" id="PTHR10791">
    <property type="entry name" value="RAG1-ACTIVATING PROTEIN 1"/>
    <property type="match status" value="1"/>
</dbReference>
<evidence type="ECO:0000256" key="3">
    <source>
        <dbReference type="ARBA" id="ARBA00022448"/>
    </source>
</evidence>
<keyword evidence="10" id="KW-1185">Reference proteome</keyword>
<name>A0ABM3II66_ZIZJJ</name>
<gene>
    <name evidence="11" type="primary">LOC107404505</name>
</gene>
<feature type="transmembrane region" description="Helical" evidence="9">
    <location>
        <begin position="48"/>
        <end position="66"/>
    </location>
</feature>
<dbReference type="InterPro" id="IPR004316">
    <property type="entry name" value="SWEET_rpt"/>
</dbReference>
<dbReference type="Pfam" id="PF03083">
    <property type="entry name" value="MtN3_slv"/>
    <property type="match status" value="2"/>
</dbReference>
<keyword evidence="6" id="KW-0677">Repeat</keyword>
<keyword evidence="5 9" id="KW-0812">Transmembrane</keyword>
<reference evidence="11" key="1">
    <citation type="submission" date="2025-08" db="UniProtKB">
        <authorList>
            <consortium name="RefSeq"/>
        </authorList>
    </citation>
    <scope>IDENTIFICATION</scope>
    <source>
        <tissue evidence="11">Seedling</tissue>
    </source>
</reference>
<feature type="transmembrane region" description="Helical" evidence="9">
    <location>
        <begin position="170"/>
        <end position="188"/>
    </location>
</feature>
<protein>
    <recommendedName>
        <fullName evidence="9">Bidirectional sugar transporter SWEET</fullName>
    </recommendedName>
</protein>
<evidence type="ECO:0000313" key="11">
    <source>
        <dbReference type="RefSeq" id="XP_048328926.1"/>
    </source>
</evidence>
<dbReference type="Gene3D" id="1.20.1280.290">
    <property type="match status" value="2"/>
</dbReference>
<evidence type="ECO:0000256" key="9">
    <source>
        <dbReference type="RuleBase" id="RU910715"/>
    </source>
</evidence>
<keyword evidence="8 9" id="KW-0472">Membrane</keyword>
<comment type="subcellular location">
    <subcellularLocation>
        <location evidence="9">Cell membrane</location>
        <topology evidence="9">Multi-pass membrane protein</topology>
    </subcellularLocation>
    <subcellularLocation>
        <location evidence="1">Endomembrane system</location>
        <topology evidence="1">Multi-pass membrane protein</topology>
    </subcellularLocation>
</comment>
<evidence type="ECO:0000256" key="1">
    <source>
        <dbReference type="ARBA" id="ARBA00004127"/>
    </source>
</evidence>
<evidence type="ECO:0000256" key="2">
    <source>
        <dbReference type="ARBA" id="ARBA00007809"/>
    </source>
</evidence>
<keyword evidence="7 9" id="KW-1133">Transmembrane helix</keyword>
<sequence length="311" mass="34717">MAIFATHNIGVLIFGILGNIVSFVVFLAPVPTFLRVIKKKSTEGFQSVPYVVALFSGMMWLYYASLKSDETLLITINSFGCVIETIYIAIYITYAPKQARLFTLRLLLLFNFGGFCLVLLLSHFLAEGPTRIKVLGWLNVVVAVSVFAAPLSIIRVVIRTKSVEFMPFPLSFFLTLSAIMWLCYGVLLKDLYVALPNILGLVFGVLQMILYVVYKNKKIAIDQQLPQHKGDIINVVSDDKLSATGTTTVTTAEVQIICTSKNKETVEELDHDQIQHGVEEKNRNHHRNGKSMEDCYSIIEVQPAATVKCEA</sequence>
<keyword evidence="4 9" id="KW-0762">Sugar transport</keyword>
<evidence type="ECO:0000256" key="5">
    <source>
        <dbReference type="ARBA" id="ARBA00022692"/>
    </source>
</evidence>
<comment type="similarity">
    <text evidence="2 9">Belongs to the SWEET sugar transporter family.</text>
</comment>
<feature type="transmembrane region" description="Helical" evidence="9">
    <location>
        <begin position="194"/>
        <end position="214"/>
    </location>
</feature>
<evidence type="ECO:0000256" key="4">
    <source>
        <dbReference type="ARBA" id="ARBA00022597"/>
    </source>
</evidence>
<dbReference type="RefSeq" id="XP_048328926.1">
    <property type="nucleotide sequence ID" value="XM_048472969.2"/>
</dbReference>
<feature type="transmembrane region" description="Helical" evidence="9">
    <location>
        <begin position="72"/>
        <end position="94"/>
    </location>
</feature>
<comment type="function">
    <text evidence="9">Mediates both low-affinity uptake and efflux of sugar across the membrane.</text>
</comment>
<proteinExistence type="inferred from homology"/>
<dbReference type="GeneID" id="107404505"/>
<feature type="transmembrane region" description="Helical" evidence="9">
    <location>
        <begin position="106"/>
        <end position="125"/>
    </location>
</feature>
<evidence type="ECO:0000256" key="6">
    <source>
        <dbReference type="ARBA" id="ARBA00022737"/>
    </source>
</evidence>
<feature type="transmembrane region" description="Helical" evidence="9">
    <location>
        <begin position="12"/>
        <end position="36"/>
    </location>
</feature>
<evidence type="ECO:0000256" key="8">
    <source>
        <dbReference type="ARBA" id="ARBA00023136"/>
    </source>
</evidence>
<accession>A0ABM3II66</accession>
<evidence type="ECO:0000256" key="7">
    <source>
        <dbReference type="ARBA" id="ARBA00022989"/>
    </source>
</evidence>
<dbReference type="Proteomes" id="UP001652623">
    <property type="component" value="Chromosome 2"/>
</dbReference>
<dbReference type="PANTHER" id="PTHR10791:SF22">
    <property type="entry name" value="BIDIRECTIONAL SUGAR TRANSPORTER SWEET11"/>
    <property type="match status" value="1"/>
</dbReference>